<name>A0ABW0QGU2_9GAMM</name>
<accession>A0ABW0QGU2</accession>
<sequence length="292" mass="31689">MLLVTGATGLNGQLAVREFARNGSPARALVRDCAKARAAGLDRLAGIELVEADMRRAATLGAALAGVERVLMISGAAPDMAETQCTFIDACKAAGVRHIIKFSGSEPGSDPTRFRFTRMHEEIEDYLEGSGLAWTHLRPSQFMQVYLREAHDIATTGTLRLPFEDIALSPVDAADIARVAYLLLRDGGHEGESLEMTGPEALTMDDIAGHISTAIGTTVAYVRITPDERRRELLARGLPAYFVDALDEQTEERLKNPVAKVLAATHRMFGVRPTSFIEFLQRHAAAFSGKPT</sequence>
<protein>
    <submittedName>
        <fullName evidence="2">SDR family oxidoreductase</fullName>
        <ecNumber evidence="2">1.6.5.2</ecNumber>
    </submittedName>
</protein>
<keyword evidence="3" id="KW-1185">Reference proteome</keyword>
<organism evidence="2 3">
    <name type="scientific">Rhodanobacter ginsengisoli</name>
    <dbReference type="NCBI Taxonomy" id="418646"/>
    <lineage>
        <taxon>Bacteria</taxon>
        <taxon>Pseudomonadati</taxon>
        <taxon>Pseudomonadota</taxon>
        <taxon>Gammaproteobacteria</taxon>
        <taxon>Lysobacterales</taxon>
        <taxon>Rhodanobacteraceae</taxon>
        <taxon>Rhodanobacter</taxon>
    </lineage>
</organism>
<dbReference type="PANTHER" id="PTHR43162:SF1">
    <property type="entry name" value="PRESTALK A DIFFERENTIATION PROTEIN A"/>
    <property type="match status" value="1"/>
</dbReference>
<comment type="caution">
    <text evidence="2">The sequence shown here is derived from an EMBL/GenBank/DDBJ whole genome shotgun (WGS) entry which is preliminary data.</text>
</comment>
<dbReference type="EC" id="1.6.5.2" evidence="2"/>
<dbReference type="InterPro" id="IPR051604">
    <property type="entry name" value="Ergot_Alk_Oxidoreductase"/>
</dbReference>
<dbReference type="Proteomes" id="UP001596114">
    <property type="component" value="Unassembled WGS sequence"/>
</dbReference>
<dbReference type="RefSeq" id="WP_377316085.1">
    <property type="nucleotide sequence ID" value="NZ_JBHSNF010000001.1"/>
</dbReference>
<evidence type="ECO:0000259" key="1">
    <source>
        <dbReference type="Pfam" id="PF05368"/>
    </source>
</evidence>
<dbReference type="PANTHER" id="PTHR43162">
    <property type="match status" value="1"/>
</dbReference>
<gene>
    <name evidence="2" type="ORF">ACFPPA_00190</name>
</gene>
<keyword evidence="2" id="KW-0560">Oxidoreductase</keyword>
<dbReference type="Pfam" id="PF05368">
    <property type="entry name" value="NmrA"/>
    <property type="match status" value="1"/>
</dbReference>
<dbReference type="Gene3D" id="3.90.25.10">
    <property type="entry name" value="UDP-galactose 4-epimerase, domain 1"/>
    <property type="match status" value="1"/>
</dbReference>
<dbReference type="SUPFAM" id="SSF51735">
    <property type="entry name" value="NAD(P)-binding Rossmann-fold domains"/>
    <property type="match status" value="1"/>
</dbReference>
<dbReference type="CDD" id="cd05269">
    <property type="entry name" value="TMR_SDR_a"/>
    <property type="match status" value="1"/>
</dbReference>
<reference evidence="3" key="1">
    <citation type="journal article" date="2019" name="Int. J. Syst. Evol. Microbiol.">
        <title>The Global Catalogue of Microorganisms (GCM) 10K type strain sequencing project: providing services to taxonomists for standard genome sequencing and annotation.</title>
        <authorList>
            <consortium name="The Broad Institute Genomics Platform"/>
            <consortium name="The Broad Institute Genome Sequencing Center for Infectious Disease"/>
            <person name="Wu L."/>
            <person name="Ma J."/>
        </authorList>
    </citation>
    <scope>NUCLEOTIDE SEQUENCE [LARGE SCALE GENOMIC DNA]</scope>
    <source>
        <strain evidence="3">CGMCC 1.16619</strain>
    </source>
</reference>
<evidence type="ECO:0000313" key="3">
    <source>
        <dbReference type="Proteomes" id="UP001596114"/>
    </source>
</evidence>
<feature type="domain" description="NmrA-like" evidence="1">
    <location>
        <begin position="2"/>
        <end position="248"/>
    </location>
</feature>
<evidence type="ECO:0000313" key="2">
    <source>
        <dbReference type="EMBL" id="MFC5524151.1"/>
    </source>
</evidence>
<dbReference type="GO" id="GO:0003955">
    <property type="term" value="F:NAD(P)H dehydrogenase (quinone) activity"/>
    <property type="evidence" value="ECO:0007669"/>
    <property type="project" value="UniProtKB-EC"/>
</dbReference>
<dbReference type="EMBL" id="JBHSNF010000001">
    <property type="protein sequence ID" value="MFC5524151.1"/>
    <property type="molecule type" value="Genomic_DNA"/>
</dbReference>
<proteinExistence type="predicted"/>
<dbReference type="InterPro" id="IPR008030">
    <property type="entry name" value="NmrA-like"/>
</dbReference>
<dbReference type="InterPro" id="IPR036291">
    <property type="entry name" value="NAD(P)-bd_dom_sf"/>
</dbReference>
<dbReference type="Gene3D" id="3.40.50.720">
    <property type="entry name" value="NAD(P)-binding Rossmann-like Domain"/>
    <property type="match status" value="1"/>
</dbReference>